<sequence>MVVLVAGIIIALLALSFSGKDYAWSSPMVLCLIIFGIVIIGTFVVIKWKIPAEPVVPVYFSVIHSSSAISAGLHLLLYTLPISIFLTISGFVIAKTGCYHKLLWVGRSITTISVRLYVLLDNSTSTGKSIGLTLIGGAGMGLLLQPMQQSYTCQAYASVPTVHISTRPSSMPALCHPSSARP</sequence>
<name>A0ACC1LJY1_9FUNG</name>
<reference evidence="1" key="1">
    <citation type="submission" date="2022-07" db="EMBL/GenBank/DDBJ databases">
        <title>Phylogenomic reconstructions and comparative analyses of Kickxellomycotina fungi.</title>
        <authorList>
            <person name="Reynolds N.K."/>
            <person name="Stajich J.E."/>
            <person name="Barry K."/>
            <person name="Grigoriev I.V."/>
            <person name="Crous P."/>
            <person name="Smith M.E."/>
        </authorList>
    </citation>
    <scope>NUCLEOTIDE SEQUENCE</scope>
    <source>
        <strain evidence="1">CBS 102833</strain>
    </source>
</reference>
<proteinExistence type="predicted"/>
<dbReference type="Proteomes" id="UP001140096">
    <property type="component" value="Unassembled WGS sequence"/>
</dbReference>
<evidence type="ECO:0000313" key="1">
    <source>
        <dbReference type="EMBL" id="KAJ2810395.1"/>
    </source>
</evidence>
<keyword evidence="2" id="KW-1185">Reference proteome</keyword>
<organism evidence="1 2">
    <name type="scientific">Coemansia furcata</name>
    <dbReference type="NCBI Taxonomy" id="417177"/>
    <lineage>
        <taxon>Eukaryota</taxon>
        <taxon>Fungi</taxon>
        <taxon>Fungi incertae sedis</taxon>
        <taxon>Zoopagomycota</taxon>
        <taxon>Kickxellomycotina</taxon>
        <taxon>Kickxellomycetes</taxon>
        <taxon>Kickxellales</taxon>
        <taxon>Kickxellaceae</taxon>
        <taxon>Coemansia</taxon>
    </lineage>
</organism>
<accession>A0ACC1LJY1</accession>
<gene>
    <name evidence="1" type="ORF">H4S07_002691</name>
</gene>
<dbReference type="EMBL" id="JANBUP010000724">
    <property type="protein sequence ID" value="KAJ2810395.1"/>
    <property type="molecule type" value="Genomic_DNA"/>
</dbReference>
<comment type="caution">
    <text evidence="1">The sequence shown here is derived from an EMBL/GenBank/DDBJ whole genome shotgun (WGS) entry which is preliminary data.</text>
</comment>
<evidence type="ECO:0000313" key="2">
    <source>
        <dbReference type="Proteomes" id="UP001140096"/>
    </source>
</evidence>
<protein>
    <submittedName>
        <fullName evidence="1">Uncharacterized protein</fullName>
    </submittedName>
</protein>